<reference evidence="3 4" key="1">
    <citation type="submission" date="2019-02" db="EMBL/GenBank/DDBJ databases">
        <title>Deep-cultivation of Planctomycetes and their phenomic and genomic characterization uncovers novel biology.</title>
        <authorList>
            <person name="Wiegand S."/>
            <person name="Jogler M."/>
            <person name="Boedeker C."/>
            <person name="Pinto D."/>
            <person name="Vollmers J."/>
            <person name="Rivas-Marin E."/>
            <person name="Kohn T."/>
            <person name="Peeters S.H."/>
            <person name="Heuer A."/>
            <person name="Rast P."/>
            <person name="Oberbeckmann S."/>
            <person name="Bunk B."/>
            <person name="Jeske O."/>
            <person name="Meyerdierks A."/>
            <person name="Storesund J.E."/>
            <person name="Kallscheuer N."/>
            <person name="Luecker S."/>
            <person name="Lage O.M."/>
            <person name="Pohl T."/>
            <person name="Merkel B.J."/>
            <person name="Hornburger P."/>
            <person name="Mueller R.-W."/>
            <person name="Bruemmer F."/>
            <person name="Labrenz M."/>
            <person name="Spormann A.M."/>
            <person name="Op den Camp H."/>
            <person name="Overmann J."/>
            <person name="Amann R."/>
            <person name="Jetten M.S.M."/>
            <person name="Mascher T."/>
            <person name="Medema M.H."/>
            <person name="Devos D.P."/>
            <person name="Kaster A.-K."/>
            <person name="Ovreas L."/>
            <person name="Rohde M."/>
            <person name="Galperin M.Y."/>
            <person name="Jogler C."/>
        </authorList>
    </citation>
    <scope>NUCLEOTIDE SEQUENCE [LARGE SCALE GENOMIC DNA]</scope>
    <source>
        <strain evidence="3 4">HG15A2</strain>
    </source>
</reference>
<evidence type="ECO:0000313" key="4">
    <source>
        <dbReference type="Proteomes" id="UP000319852"/>
    </source>
</evidence>
<sequence>MRGPLDPQGKSDYPRPNQPWQCGADSPCPLGPTAGGQCTHGSGCHPLQQGDRWLCNRSDLRGGTCGDGPTPDGKCCIQFRCTPVGSQRSRRGRWVVGIFLATVGCLLMLLSSGWRNEFIVPGPLSRSHATLIVGDAKEARCASCHAAGGATFTEWLQHTTGSAELDPTQAALCMNCHKETFSRKFALSAHNVPLDELQGKTTWGEEAQRTSEGRIDPADPIACSACHREHRGLEHSLTAMSNESCQACHKQTIDHFATDHPEFNDWPYRSSTKIAFDHATHSGKHFAKEKQEFACSACHVEGESGGQRTLGYEVSCASCHDAEINTSLAEGISLVSLPTLDVDLLAENGVNIGAWPQAANFDFDGRLSPVTRLLLASEPGASKAMSVLGSNFSFFDVDIEDPQQLKAAGDVVLQLKDLIEKLDSNGSEEIVTRAAKLVGRPLTLEEQMGLLANLSPSAIVDYRNRWFGQRKDASIEQPSSSHKQSGVWHRDDGSFALRYRPAGHADPWLRQWLDLTVESSKGEQANIASQQVNEMFAPTAPGLCSTCHTAERRDGKIVKIHWQAKQPHTKQRSFTHFSHTPHLTQQQLRDCSSCHRIEPNEIAAAAAAKQNFHYSGFAAMEKDSCATCHTSRAAGESCTQCHHYHVTAGGNGLVSPQVTANFFEK</sequence>
<evidence type="ECO:0000256" key="1">
    <source>
        <dbReference type="ARBA" id="ARBA00022729"/>
    </source>
</evidence>
<dbReference type="Proteomes" id="UP000319852">
    <property type="component" value="Chromosome"/>
</dbReference>
<dbReference type="PANTHER" id="PTHR35038:SF10">
    <property type="entry name" value="HIGH-MOLECULAR-WEIGHT CYTOCHROME C"/>
    <property type="match status" value="1"/>
</dbReference>
<keyword evidence="1" id="KW-0732">Signal</keyword>
<feature type="transmembrane region" description="Helical" evidence="2">
    <location>
        <begin position="94"/>
        <end position="114"/>
    </location>
</feature>
<dbReference type="PANTHER" id="PTHR35038">
    <property type="entry name" value="DISSIMILATORY SULFITE REDUCTASE SIRA"/>
    <property type="match status" value="1"/>
</dbReference>
<keyword evidence="2" id="KW-0812">Transmembrane</keyword>
<organism evidence="3 4">
    <name type="scientific">Adhaeretor mobilis</name>
    <dbReference type="NCBI Taxonomy" id="1930276"/>
    <lineage>
        <taxon>Bacteria</taxon>
        <taxon>Pseudomonadati</taxon>
        <taxon>Planctomycetota</taxon>
        <taxon>Planctomycetia</taxon>
        <taxon>Pirellulales</taxon>
        <taxon>Lacipirellulaceae</taxon>
        <taxon>Adhaeretor</taxon>
    </lineage>
</organism>
<name>A0A517N0G6_9BACT</name>
<dbReference type="KEGG" id="amob:HG15A2_39690"/>
<dbReference type="InterPro" id="IPR051829">
    <property type="entry name" value="Multiheme_Cytochr_ET"/>
</dbReference>
<dbReference type="EMBL" id="CP036263">
    <property type="protein sequence ID" value="QDT00630.1"/>
    <property type="molecule type" value="Genomic_DNA"/>
</dbReference>
<protein>
    <submittedName>
        <fullName evidence="3">Doubled CXXCH motif</fullName>
    </submittedName>
</protein>
<dbReference type="Gene3D" id="3.90.10.10">
    <property type="entry name" value="Cytochrome C3"/>
    <property type="match status" value="1"/>
</dbReference>
<dbReference type="SUPFAM" id="SSF48695">
    <property type="entry name" value="Multiheme cytochromes"/>
    <property type="match status" value="2"/>
</dbReference>
<gene>
    <name evidence="3" type="ORF">HG15A2_39690</name>
</gene>
<proteinExistence type="predicted"/>
<dbReference type="Gene3D" id="1.10.1130.10">
    <property type="entry name" value="Flavocytochrome C3, Chain A"/>
    <property type="match status" value="1"/>
</dbReference>
<dbReference type="AlphaFoldDB" id="A0A517N0G6"/>
<accession>A0A517N0G6</accession>
<keyword evidence="2" id="KW-0472">Membrane</keyword>
<evidence type="ECO:0000256" key="2">
    <source>
        <dbReference type="SAM" id="Phobius"/>
    </source>
</evidence>
<keyword evidence="2" id="KW-1133">Transmembrane helix</keyword>
<keyword evidence="4" id="KW-1185">Reference proteome</keyword>
<dbReference type="RefSeq" id="WP_145062243.1">
    <property type="nucleotide sequence ID" value="NZ_CP036263.1"/>
</dbReference>
<dbReference type="OrthoDB" id="9814800at2"/>
<evidence type="ECO:0000313" key="3">
    <source>
        <dbReference type="EMBL" id="QDT00630.1"/>
    </source>
</evidence>
<dbReference type="InterPro" id="IPR036280">
    <property type="entry name" value="Multihaem_cyt_sf"/>
</dbReference>